<evidence type="ECO:0000313" key="2">
    <source>
        <dbReference type="Proteomes" id="UP000649617"/>
    </source>
</evidence>
<feature type="non-terminal residue" evidence="1">
    <location>
        <position position="138"/>
    </location>
</feature>
<dbReference type="EMBL" id="CAJNIZ010043567">
    <property type="protein sequence ID" value="CAE7663186.1"/>
    <property type="molecule type" value="Genomic_DNA"/>
</dbReference>
<feature type="non-terminal residue" evidence="1">
    <location>
        <position position="1"/>
    </location>
</feature>
<dbReference type="AlphaFoldDB" id="A0A812WAM4"/>
<evidence type="ECO:0000313" key="1">
    <source>
        <dbReference type="EMBL" id="CAE7663186.1"/>
    </source>
</evidence>
<keyword evidence="2" id="KW-1185">Reference proteome</keyword>
<organism evidence="1 2">
    <name type="scientific">Symbiodinium pilosum</name>
    <name type="common">Dinoflagellate</name>
    <dbReference type="NCBI Taxonomy" id="2952"/>
    <lineage>
        <taxon>Eukaryota</taxon>
        <taxon>Sar</taxon>
        <taxon>Alveolata</taxon>
        <taxon>Dinophyceae</taxon>
        <taxon>Suessiales</taxon>
        <taxon>Symbiodiniaceae</taxon>
        <taxon>Symbiodinium</taxon>
    </lineage>
</organism>
<accession>A0A812WAM4</accession>
<comment type="caution">
    <text evidence="1">The sequence shown here is derived from an EMBL/GenBank/DDBJ whole genome shotgun (WGS) entry which is preliminary data.</text>
</comment>
<protein>
    <submittedName>
        <fullName evidence="1">DnaJ protein</fullName>
    </submittedName>
</protein>
<name>A0A812WAM4_SYMPI</name>
<proteinExistence type="predicted"/>
<sequence>VLFGGRPAHIFEPSVKEGEMMVYTPAVPAGWHEVEVVFTSGHIAKWRDGKFRTHSRHTPFVSHISHASAIIDNVTWEGDLKKQLDLNQQDIFQDTGEKRNATEIMHAYLGTGLEVLADKGGREEFRCDIIETPTMNNG</sequence>
<dbReference type="OrthoDB" id="10389536at2759"/>
<reference evidence="1" key="1">
    <citation type="submission" date="2021-02" db="EMBL/GenBank/DDBJ databases">
        <authorList>
            <person name="Dougan E. K."/>
            <person name="Rhodes N."/>
            <person name="Thang M."/>
            <person name="Chan C."/>
        </authorList>
    </citation>
    <scope>NUCLEOTIDE SEQUENCE</scope>
</reference>
<gene>
    <name evidence="1" type="primary">dnaJ</name>
    <name evidence="1" type="ORF">SPIL2461_LOCUS18066</name>
</gene>
<dbReference type="Proteomes" id="UP000649617">
    <property type="component" value="Unassembled WGS sequence"/>
</dbReference>